<feature type="transmembrane region" description="Helical" evidence="1">
    <location>
        <begin position="20"/>
        <end position="41"/>
    </location>
</feature>
<keyword evidence="1" id="KW-1133">Transmembrane helix</keyword>
<keyword evidence="1" id="KW-0812">Transmembrane</keyword>
<dbReference type="EMBL" id="JABWMJ010000006">
    <property type="protein sequence ID" value="NUZ06728.1"/>
    <property type="molecule type" value="Genomic_DNA"/>
</dbReference>
<feature type="transmembrane region" description="Helical" evidence="1">
    <location>
        <begin position="61"/>
        <end position="80"/>
    </location>
</feature>
<evidence type="ECO:0000256" key="1">
    <source>
        <dbReference type="SAM" id="Phobius"/>
    </source>
</evidence>
<proteinExistence type="predicted"/>
<keyword evidence="1" id="KW-0472">Membrane</keyword>
<name>A0A7Y6NP12_9BURK</name>
<evidence type="ECO:0000313" key="3">
    <source>
        <dbReference type="Proteomes" id="UP000529637"/>
    </source>
</evidence>
<reference evidence="2 3" key="1">
    <citation type="submission" date="2020-06" db="EMBL/GenBank/DDBJ databases">
        <title>Schlegella sp. ID0723 isolated from air conditioner.</title>
        <authorList>
            <person name="Kim D.Y."/>
            <person name="Kim D.-U."/>
        </authorList>
    </citation>
    <scope>NUCLEOTIDE SEQUENCE [LARGE SCALE GENOMIC DNA]</scope>
    <source>
        <strain evidence="2 3">ID0723</strain>
    </source>
</reference>
<feature type="transmembrane region" description="Helical" evidence="1">
    <location>
        <begin position="92"/>
        <end position="111"/>
    </location>
</feature>
<dbReference type="PROSITE" id="PS51257">
    <property type="entry name" value="PROKAR_LIPOPROTEIN"/>
    <property type="match status" value="1"/>
</dbReference>
<dbReference type="Proteomes" id="UP000529637">
    <property type="component" value="Unassembled WGS sequence"/>
</dbReference>
<protein>
    <submittedName>
        <fullName evidence="2">Uncharacterized protein</fullName>
    </submittedName>
</protein>
<gene>
    <name evidence="2" type="ORF">HQN59_13245</name>
</gene>
<organism evidence="2 3">
    <name type="scientific">Piscinibacter koreensis</name>
    <dbReference type="NCBI Taxonomy" id="2742824"/>
    <lineage>
        <taxon>Bacteria</taxon>
        <taxon>Pseudomonadati</taxon>
        <taxon>Pseudomonadota</taxon>
        <taxon>Betaproteobacteria</taxon>
        <taxon>Burkholderiales</taxon>
        <taxon>Sphaerotilaceae</taxon>
        <taxon>Piscinibacter</taxon>
    </lineage>
</organism>
<sequence length="112" mass="12107">MGPERSRRDLRDPRWLALSYLRWVSFAWSSLACGTLAYFVVRWLTEPLNPMRDELLEGASIGGLVGAPAWLALFLSVGAAWRQFGPAKRTVLLAPVIASAALLLAVAVGGGL</sequence>
<dbReference type="AlphaFoldDB" id="A0A7Y6NP12"/>
<keyword evidence="3" id="KW-1185">Reference proteome</keyword>
<evidence type="ECO:0000313" key="2">
    <source>
        <dbReference type="EMBL" id="NUZ06728.1"/>
    </source>
</evidence>
<accession>A0A7Y6NP12</accession>
<comment type="caution">
    <text evidence="2">The sequence shown here is derived from an EMBL/GenBank/DDBJ whole genome shotgun (WGS) entry which is preliminary data.</text>
</comment>